<gene>
    <name evidence="13" type="ORF">H920_13284</name>
</gene>
<evidence type="ECO:0000313" key="13">
    <source>
        <dbReference type="EMBL" id="KFO25338.1"/>
    </source>
</evidence>
<evidence type="ECO:0000256" key="2">
    <source>
        <dbReference type="ARBA" id="ARBA00006339"/>
    </source>
</evidence>
<dbReference type="PANTHER" id="PTHR12137">
    <property type="entry name" value="CARBOHYDRATE SULFOTRANSFERASE"/>
    <property type="match status" value="1"/>
</dbReference>
<keyword evidence="5 11" id="KW-0735">Signal-anchor</keyword>
<dbReference type="GO" id="GO:0000139">
    <property type="term" value="C:Golgi membrane"/>
    <property type="evidence" value="ECO:0007669"/>
    <property type="project" value="UniProtKB-SubCell"/>
</dbReference>
<reference evidence="13 14" key="1">
    <citation type="submission" date="2013-11" db="EMBL/GenBank/DDBJ databases">
        <title>The Damaraland mole rat (Fukomys damarensis) genome and evolution of African mole rats.</title>
        <authorList>
            <person name="Gladyshev V.N."/>
            <person name="Fang X."/>
        </authorList>
    </citation>
    <scope>NUCLEOTIDE SEQUENCE [LARGE SCALE GENOMIC DNA]</scope>
    <source>
        <tissue evidence="13">Liver</tissue>
    </source>
</reference>
<sequence length="419" mass="48912">MTKPRLFRLWLALGSVLMVLLIIVYWDNVGTAHFYLHTSLSRPHALAPLPTTGQGEDAEFTSDVDEFLDKLLSSGAKQSELSKKKTKQPPALASSKPALSRMEESVRGYDWSSQNAQQRSDAGLQQAERRSMLRHFCANSSLAFPTKERSFDDIPNYELNHLIVDDRHGVIYCYVPKVACTNWKRVMIVLSESLLDRGAPYRNPLDIPRERVHNSSTHLTFNKFWRRYGRFSRHLMKIKLKKYTKFLFVRDPFVRLISAFRSKFELENEEFYRKFAAPMLRLYANRTSLPASVSEAFSAGLKVTFANFIQYLLDPHTEKLAPFNEHWRQVYRLCHPCQIDYDFVGKLETLDEDAAQLLQLLKVDAQVHFPPSYRNRTASSWEDDWFAKIPLAWRRQLYKLYEADFVLFGYPKPEHLLRD</sequence>
<keyword evidence="6 11" id="KW-1133">Transmembrane helix</keyword>
<keyword evidence="8 11" id="KW-0472">Membrane</keyword>
<feature type="region of interest" description="Disordered" evidence="12">
    <location>
        <begin position="78"/>
        <end position="99"/>
    </location>
</feature>
<evidence type="ECO:0000256" key="1">
    <source>
        <dbReference type="ARBA" id="ARBA00004323"/>
    </source>
</evidence>
<dbReference type="EMBL" id="KN123370">
    <property type="protein sequence ID" value="KFO25338.1"/>
    <property type="molecule type" value="Genomic_DNA"/>
</dbReference>
<keyword evidence="7 11" id="KW-0333">Golgi apparatus</keyword>
<dbReference type="Proteomes" id="UP000028990">
    <property type="component" value="Unassembled WGS sequence"/>
</dbReference>
<dbReference type="EC" id="2.8.2.-" evidence="11"/>
<evidence type="ECO:0000256" key="8">
    <source>
        <dbReference type="ARBA" id="ARBA00023136"/>
    </source>
</evidence>
<evidence type="ECO:0000256" key="6">
    <source>
        <dbReference type="ARBA" id="ARBA00022989"/>
    </source>
</evidence>
<dbReference type="GO" id="GO:0030166">
    <property type="term" value="P:proteoglycan biosynthetic process"/>
    <property type="evidence" value="ECO:0007669"/>
    <property type="project" value="TreeGrafter"/>
</dbReference>
<keyword evidence="9 11" id="KW-0325">Glycoprotein</keyword>
<evidence type="ECO:0000256" key="10">
    <source>
        <dbReference type="ARBA" id="ARBA00023277"/>
    </source>
</evidence>
<comment type="subcellular location">
    <subcellularLocation>
        <location evidence="1 11">Golgi apparatus membrane</location>
        <topology evidence="1 11">Single-pass type II membrane protein</topology>
    </subcellularLocation>
</comment>
<evidence type="ECO:0000256" key="4">
    <source>
        <dbReference type="ARBA" id="ARBA00022692"/>
    </source>
</evidence>
<dbReference type="InterPro" id="IPR005331">
    <property type="entry name" value="Sulfotransferase"/>
</dbReference>
<evidence type="ECO:0000256" key="12">
    <source>
        <dbReference type="SAM" id="MobiDB-lite"/>
    </source>
</evidence>
<dbReference type="GO" id="GO:0008146">
    <property type="term" value="F:sulfotransferase activity"/>
    <property type="evidence" value="ECO:0007669"/>
    <property type="project" value="InterPro"/>
</dbReference>
<keyword evidence="10 11" id="KW-0119">Carbohydrate metabolism</keyword>
<accession>A0A091D4A8</accession>
<dbReference type="STRING" id="885580.ENSFDAP00000015021"/>
<dbReference type="PANTHER" id="PTHR12137:SF4">
    <property type="entry name" value="CARBOHYDRATE SULFOTRANSFERASE 12"/>
    <property type="match status" value="1"/>
</dbReference>
<keyword evidence="4 11" id="KW-0812">Transmembrane</keyword>
<organism evidence="13 14">
    <name type="scientific">Fukomys damarensis</name>
    <name type="common">Damaraland mole rat</name>
    <name type="synonym">Cryptomys damarensis</name>
    <dbReference type="NCBI Taxonomy" id="885580"/>
    <lineage>
        <taxon>Eukaryota</taxon>
        <taxon>Metazoa</taxon>
        <taxon>Chordata</taxon>
        <taxon>Craniata</taxon>
        <taxon>Vertebrata</taxon>
        <taxon>Euteleostomi</taxon>
        <taxon>Mammalia</taxon>
        <taxon>Eutheria</taxon>
        <taxon>Euarchontoglires</taxon>
        <taxon>Glires</taxon>
        <taxon>Rodentia</taxon>
        <taxon>Hystricomorpha</taxon>
        <taxon>Bathyergidae</taxon>
        <taxon>Fukomys</taxon>
    </lineage>
</organism>
<proteinExistence type="inferred from homology"/>
<comment type="similarity">
    <text evidence="2 11">Belongs to the sulfotransferase 2 family.</text>
</comment>
<name>A0A091D4A8_FUKDA</name>
<evidence type="ECO:0000313" key="14">
    <source>
        <dbReference type="Proteomes" id="UP000028990"/>
    </source>
</evidence>
<dbReference type="OrthoDB" id="2019940at2759"/>
<dbReference type="OMA" id="VPMLKMY"/>
<keyword evidence="3 11" id="KW-0808">Transferase</keyword>
<dbReference type="eggNOG" id="KOG4651">
    <property type="taxonomic scope" value="Eukaryota"/>
</dbReference>
<dbReference type="Pfam" id="PF03567">
    <property type="entry name" value="Sulfotransfer_2"/>
    <property type="match status" value="1"/>
</dbReference>
<feature type="transmembrane region" description="Helical" evidence="11">
    <location>
        <begin position="7"/>
        <end position="26"/>
    </location>
</feature>
<evidence type="ECO:0000256" key="3">
    <source>
        <dbReference type="ARBA" id="ARBA00022679"/>
    </source>
</evidence>
<dbReference type="AlphaFoldDB" id="A0A091D4A8"/>
<evidence type="ECO:0000256" key="11">
    <source>
        <dbReference type="RuleBase" id="RU364020"/>
    </source>
</evidence>
<dbReference type="GO" id="GO:0016051">
    <property type="term" value="P:carbohydrate biosynthetic process"/>
    <property type="evidence" value="ECO:0007669"/>
    <property type="project" value="InterPro"/>
</dbReference>
<protein>
    <recommendedName>
        <fullName evidence="11">Carbohydrate sulfotransferase</fullName>
        <ecNumber evidence="11">2.8.2.-</ecNumber>
    </recommendedName>
</protein>
<dbReference type="InterPro" id="IPR018011">
    <property type="entry name" value="Carb_sulfotrans_8-10"/>
</dbReference>
<keyword evidence="14" id="KW-1185">Reference proteome</keyword>
<evidence type="ECO:0000256" key="7">
    <source>
        <dbReference type="ARBA" id="ARBA00023034"/>
    </source>
</evidence>
<evidence type="ECO:0000256" key="5">
    <source>
        <dbReference type="ARBA" id="ARBA00022968"/>
    </source>
</evidence>
<evidence type="ECO:0000256" key="9">
    <source>
        <dbReference type="ARBA" id="ARBA00023180"/>
    </source>
</evidence>